<evidence type="ECO:0000256" key="3">
    <source>
        <dbReference type="ARBA" id="ARBA00022737"/>
    </source>
</evidence>
<dbReference type="OrthoDB" id="2096344at2759"/>
<dbReference type="InterPro" id="IPR019775">
    <property type="entry name" value="WD40_repeat_CS"/>
</dbReference>
<organism evidence="8 9">
    <name type="scientific">Apophysomyces ossiformis</name>
    <dbReference type="NCBI Taxonomy" id="679940"/>
    <lineage>
        <taxon>Eukaryota</taxon>
        <taxon>Fungi</taxon>
        <taxon>Fungi incertae sedis</taxon>
        <taxon>Mucoromycota</taxon>
        <taxon>Mucoromycotina</taxon>
        <taxon>Mucoromycetes</taxon>
        <taxon>Mucorales</taxon>
        <taxon>Mucorineae</taxon>
        <taxon>Mucoraceae</taxon>
        <taxon>Apophysomyces</taxon>
    </lineage>
</organism>
<dbReference type="PROSITE" id="PS50082">
    <property type="entry name" value="WD_REPEATS_2"/>
    <property type="match status" value="3"/>
</dbReference>
<dbReference type="Gene3D" id="2.130.10.10">
    <property type="entry name" value="YVTN repeat-like/Quinoprotein amine dehydrogenase"/>
    <property type="match status" value="2"/>
</dbReference>
<dbReference type="InterPro" id="IPR001680">
    <property type="entry name" value="WD40_rpt"/>
</dbReference>
<dbReference type="InterPro" id="IPR020472">
    <property type="entry name" value="WD40_PAC1"/>
</dbReference>
<sequence>MVPTQAVKRKHTIGPSETSCTNNTDQPIHPSLLRPSVLGTDPASWNVHQALRQRALHGQRVFGRQIHISTHSLLSYFTCPTNRVFPFYFPNGKRCVPYACAYAHEAHDGKMLAVADEERRVALIRTDRDNSETSVGYHTAFYTHKNTVIDVNWSQDDSMLLTGSADRLMRIWDVETQNCLATFEGHTMSLRSVNWHPTNPDLLVSASKDGSFRIWDIRYRQIRREEDDCIPVYAPIKVVNDAQDRTKAKKRKPNNNSSGPAAPDVSVTCALFLKHEDEKVVSCNSNGTVKLWDCRAGRDATPISSTVYEGPSGRPRGITDLKLDSSGTRLFSLCMDHSVYMHYLVDLSKPARRYTDPEYTNNSFFVKLALSPDDRFILAGSNSRSIFAWEVDRPQSQAIQLKGHQCEVTSVAWSHTTMNEFASCSDDCTVRIWNVDFNKTSDDS</sequence>
<keyword evidence="4" id="KW-0833">Ubl conjugation pathway</keyword>
<evidence type="ECO:0000256" key="4">
    <source>
        <dbReference type="ARBA" id="ARBA00022786"/>
    </source>
</evidence>
<dbReference type="InterPro" id="IPR015943">
    <property type="entry name" value="WD40/YVTN_repeat-like_dom_sf"/>
</dbReference>
<feature type="repeat" description="WD" evidence="6">
    <location>
        <begin position="141"/>
        <end position="182"/>
    </location>
</feature>
<keyword evidence="9" id="KW-1185">Reference proteome</keyword>
<dbReference type="GO" id="GO:0043161">
    <property type="term" value="P:proteasome-mediated ubiquitin-dependent protein catabolic process"/>
    <property type="evidence" value="ECO:0007669"/>
    <property type="project" value="TreeGrafter"/>
</dbReference>
<dbReference type="SUPFAM" id="SSF50978">
    <property type="entry name" value="WD40 repeat-like"/>
    <property type="match status" value="1"/>
</dbReference>
<dbReference type="PRINTS" id="PR00320">
    <property type="entry name" value="GPROTEINBRPT"/>
</dbReference>
<dbReference type="GO" id="GO:0005634">
    <property type="term" value="C:nucleus"/>
    <property type="evidence" value="ECO:0007669"/>
    <property type="project" value="TreeGrafter"/>
</dbReference>
<feature type="region of interest" description="Disordered" evidence="7">
    <location>
        <begin position="1"/>
        <end position="29"/>
    </location>
</feature>
<evidence type="ECO:0008006" key="10">
    <source>
        <dbReference type="Google" id="ProtNLM"/>
    </source>
</evidence>
<dbReference type="Pfam" id="PF00400">
    <property type="entry name" value="WD40"/>
    <property type="match status" value="4"/>
</dbReference>
<dbReference type="PANTHER" id="PTHR22852">
    <property type="entry name" value="LETHAL 2 DENTICLELESS PROTEIN RETINOIC ACID-REGULATED NUCLEAR MATRIX-ASSOCIATED PROTEIN"/>
    <property type="match status" value="1"/>
</dbReference>
<dbReference type="GO" id="GO:0030674">
    <property type="term" value="F:protein-macromolecule adaptor activity"/>
    <property type="evidence" value="ECO:0007669"/>
    <property type="project" value="TreeGrafter"/>
</dbReference>
<dbReference type="EMBL" id="JABAYA010000058">
    <property type="protein sequence ID" value="KAF7727362.1"/>
    <property type="molecule type" value="Genomic_DNA"/>
</dbReference>
<keyword evidence="2 6" id="KW-0853">WD repeat</keyword>
<dbReference type="AlphaFoldDB" id="A0A8H7EQA3"/>
<accession>A0A8H7EQA3</accession>
<feature type="repeat" description="WD" evidence="6">
    <location>
        <begin position="401"/>
        <end position="443"/>
    </location>
</feature>
<feature type="region of interest" description="Disordered" evidence="7">
    <location>
        <begin position="243"/>
        <end position="262"/>
    </location>
</feature>
<dbReference type="PROSITE" id="PS50294">
    <property type="entry name" value="WD_REPEATS_REGION"/>
    <property type="match status" value="3"/>
</dbReference>
<dbReference type="PANTHER" id="PTHR22852:SF0">
    <property type="entry name" value="DENTICLELESS PROTEIN HOMOLOG"/>
    <property type="match status" value="1"/>
</dbReference>
<comment type="similarity">
    <text evidence="5">Belongs to the WD repeat cdt2 family.</text>
</comment>
<proteinExistence type="inferred from homology"/>
<evidence type="ECO:0000256" key="1">
    <source>
        <dbReference type="ARBA" id="ARBA00004906"/>
    </source>
</evidence>
<evidence type="ECO:0000256" key="6">
    <source>
        <dbReference type="PROSITE-ProRule" id="PRU00221"/>
    </source>
</evidence>
<evidence type="ECO:0000313" key="9">
    <source>
        <dbReference type="Proteomes" id="UP000605846"/>
    </source>
</evidence>
<comment type="caution">
    <text evidence="8">The sequence shown here is derived from an EMBL/GenBank/DDBJ whole genome shotgun (WGS) entry which is preliminary data.</text>
</comment>
<evidence type="ECO:0000256" key="7">
    <source>
        <dbReference type="SAM" id="MobiDB-lite"/>
    </source>
</evidence>
<gene>
    <name evidence="8" type="ORF">EC973_007605</name>
</gene>
<reference evidence="8" key="1">
    <citation type="submission" date="2020-01" db="EMBL/GenBank/DDBJ databases">
        <title>Genome Sequencing of Three Apophysomyces-Like Fungal Strains Confirms a Novel Fungal Genus in the Mucoromycota with divergent Burkholderia-like Endosymbiotic Bacteria.</title>
        <authorList>
            <person name="Stajich J.E."/>
            <person name="Macias A.M."/>
            <person name="Carter-House D."/>
            <person name="Lovett B."/>
            <person name="Kasson L.R."/>
            <person name="Berry K."/>
            <person name="Grigoriev I."/>
            <person name="Chang Y."/>
            <person name="Spatafora J."/>
            <person name="Kasson M.T."/>
        </authorList>
    </citation>
    <scope>NUCLEOTIDE SEQUENCE</scope>
    <source>
        <strain evidence="8">NRRL A-21654</strain>
    </source>
</reference>
<comment type="pathway">
    <text evidence="1">Protein modification; protein ubiquitination.</text>
</comment>
<feature type="repeat" description="WD" evidence="6">
    <location>
        <begin position="183"/>
        <end position="225"/>
    </location>
</feature>
<dbReference type="InterPro" id="IPR051865">
    <property type="entry name" value="WD-repeat_CDT2_adapter"/>
</dbReference>
<protein>
    <recommendedName>
        <fullName evidence="10">WD40 repeat-like protein</fullName>
    </recommendedName>
</protein>
<evidence type="ECO:0000256" key="5">
    <source>
        <dbReference type="ARBA" id="ARBA00038344"/>
    </source>
</evidence>
<keyword evidence="3" id="KW-0677">Repeat</keyword>
<dbReference type="PROSITE" id="PS00678">
    <property type="entry name" value="WD_REPEATS_1"/>
    <property type="match status" value="1"/>
</dbReference>
<name>A0A8H7EQA3_9FUNG</name>
<dbReference type="SMART" id="SM00320">
    <property type="entry name" value="WD40"/>
    <property type="match status" value="6"/>
</dbReference>
<dbReference type="Proteomes" id="UP000605846">
    <property type="component" value="Unassembled WGS sequence"/>
</dbReference>
<feature type="compositionally biased region" description="Polar residues" evidence="7">
    <location>
        <begin position="15"/>
        <end position="26"/>
    </location>
</feature>
<evidence type="ECO:0000256" key="2">
    <source>
        <dbReference type="ARBA" id="ARBA00022574"/>
    </source>
</evidence>
<dbReference type="InterPro" id="IPR036322">
    <property type="entry name" value="WD40_repeat_dom_sf"/>
</dbReference>
<evidence type="ECO:0000313" key="8">
    <source>
        <dbReference type="EMBL" id="KAF7727362.1"/>
    </source>
</evidence>